<dbReference type="PROSITE" id="PS50197">
    <property type="entry name" value="BEACH"/>
    <property type="match status" value="1"/>
</dbReference>
<protein>
    <recommendedName>
        <fullName evidence="4">Beige protein homolog 1</fullName>
    </recommendedName>
</protein>
<dbReference type="InterPro" id="IPR001680">
    <property type="entry name" value="WD40_rpt"/>
</dbReference>
<sequence length="2549" mass="287122">MNTLTRPRRSTSAASQIRPELTPVQSTLTELRVLLSATDDTDAYQEQIKSYLEQIQLVKDALGSSESLSKGQDSFRAFNGLRVVLDLLRYCSRTAVQNSHKAFCANLLLQSLSLLQDALKDHAGNRRHFSRRMQPGGWTSLSHELKNYLNLASHDKVVLAKIFGELLACAVEDEALAELLENLQAVEDTQDTPGNLFKIVRSTIPARTIIRNPEVFPILLTLWSDHASRELPNLPLVLRTVYTSCTHNLIAVHEAGMLAKVLKLTKDAKHQDASLAELQDGAMELLNLGVSRLDDAQVLYSSASSSPQIADILDKALRTSDGVPFIHFDMSFHGYSCIELPDLGKPFPPPSNVSAGYSIALWFQILSFDQESHLTLFGAFDPSQTCFLLVYLEKESKSLILQTSVTASRPSVRFRSYDFQLGKWYYLCIVHRRPSMTSSSRASLFIDGEFVEQVKAHFPSHPPAESPTVASSSRRANAVQAFLGTPKDLASSLEPGHSSAQWRLASACLFGEALRDDLVAVYHELGPRYHGNYQDALGSFQTYEASAAINLRNETLHPGKEEKSTMVSAIRSKAGNLMPESRILLNISPRNIIKDNDNSSDGQSQFAKTLSRDALRNLRHWTRNKQAAIAINSAIPSINKALVNLSGVAFLSGDPVVASTQALDDATWRLGGCLPIGLSLLDAVKTKQDVNRALDIFFATIKGSWRNSEAMEKENGFSILGCILSTKLPKLIDINASGRPSQEGKDDILLDILMKILVFVGYELDNPENSVINNPLAYRVLLVDLDIWRSAPLQVQRLYYEQFTVFSIGSKHHLFNARRMSRMRITKKWLNALKSDAFSSKTLGYFLTAFRSLLNNSLTADAHRSIAQYITYAVHHIKDRVGQLQHSKSVAKSSAPFGSIVRRSTAPIEADPFDNSHPSLDQVLSRRDIGIQVLAMYAELLCQRDTTNIKRFAKIVTNKWLLHLITEDNRRIISLSMKILAKVLRTSGKGYVDKFADKSGGFVIMQYRLKKWWYVPDLWLACFAILFDVDITSVNLKKSLDLYSMLSNFPLAEAKIVYTGIMPVIVAMLQSGLKSILQNQPESESPLAHAFRGGHARSRSNGETAAGRNRALSLQPLGHSEFNNAPIDLSENAKLIQTMTRFLAELQIHSANFKIWATSSIYEQELLYLLFPLIVSSDIVSAETELNSRDSALTFDGHDVVIRPLSRVSQQGAPIVRTTFVERTPSPDSIKAKTLKRGSSYVLITSEEPQFLPSPARLEPVASPRKGKSVRMNISHSLVQEVLELVIAIFTDAVLYRKEFMGLGLFMKVPPGFQEHQAYFQSFLLRNTISSLESQLKLDQKLLTEPRVLTNLQKLCNHLDEAVFEGWFIEGSEPVIDFLGELLEHLQRSDIKQLKSVRLCSELINSMRTTISRLVLLRLSENDDSPGETRTIHFLKKLTYWQTVILSTDATQEEFLKLLCYLLYTKLTSTQPQVQEKAADLWRTLLIQKPQATGDLLQRVVSGNDDEIIHGFQNLLELDNVTFLTWIDEHRSELDAMFIGRLTSAWETFTTLENKMTESNYKGRVSRRREKLRLWVNESLTQDDVLRRHEISAEHWKANIYATEHVKRQRVLQDQLDGQLFNIATWKNMLKDLHRPCGLLYNGESFKSKVDMTEGRNRMRLRLLPDQDTQKEDYKPKRAVSKVKRPMDIKIKAISTGSSLAPSPTLDGFNGTANGVGDTSSQDKVVMDNEPDDDFEIVDDPELESYEDKNRKVMRSLQRGDAVEFVHNISRIAGLEAYEGLLIIGKYAFYLMDHYFQRSDGEIVDVWQAPPDERDKYMQMISGRSGEVSLARSMDSTHETRSWRWEDILSISKRRFLFRDVGVEVFFLDGQSYLLTLATPKLRDEVYQRLMSKAQSMSNGLSSTNPEDMWRVESLRSIEDSPQSFGAKFTNVFMQGTANPATKKWLKGEISNFQYLMIVNTMAGRTFNDLTQYPVFPWVLADYTSESLDLTNPRSFRDLTKPMGAQTPERQAEFNERYLSFAEMGNENAPPFHYGTHYSTSMIVTGYLIRLQPFVQSYLLLQGGVFDHPDRLFYSMEKAWMSSSRENMSDVRELIPEFFYLPEMFKNGNGYDFGKRQGDGGGIDNVVLPPWARGDPHIFIAKHREALESDYVSKHLHQWIDLIFGHKQRGEAALEATNVFHHLSYRGAKDLDTITDAKDREVTIQIIHNFGQTPHQVFHRPHPAREISSSPAKRLDNAAETLTLLPSPLLESNQSIASLAYSPRHERVQTSGPTRLYIPPHFDKFVEWGFADDGLRFYQADSNKLIGLLEHVHQSQISTAVFADSKTLITASIDCTITVWAVTTNTKQVDLLAKGSLFGHRMPISHLAVSKPFSTLASASTDGAILLWDLNRLALIRVIEPSSIDNEPVKCLVLSPTMGTIIICHAQTTTLYTLNGHLLINHQQTCPETDESITALALFAGGNGPIALTNDYLSRILIFTGHRHGVVNIWSVVVHEGQWILEHVRRLNHIDTNGANIPVNICAILPGERSVWTGDEEGRVWEWNCAART</sequence>
<dbReference type="SUPFAM" id="SSF49899">
    <property type="entry name" value="Concanavalin A-like lectins/glucanases"/>
    <property type="match status" value="1"/>
</dbReference>
<gene>
    <name evidence="9" type="ORF">GOMPHAMPRED_003054</name>
</gene>
<keyword evidence="2" id="KW-0677">Repeat</keyword>
<organism evidence="9 10">
    <name type="scientific">Gomphillus americanus</name>
    <dbReference type="NCBI Taxonomy" id="1940652"/>
    <lineage>
        <taxon>Eukaryota</taxon>
        <taxon>Fungi</taxon>
        <taxon>Dikarya</taxon>
        <taxon>Ascomycota</taxon>
        <taxon>Pezizomycotina</taxon>
        <taxon>Lecanoromycetes</taxon>
        <taxon>OSLEUM clade</taxon>
        <taxon>Ostropomycetidae</taxon>
        <taxon>Ostropales</taxon>
        <taxon>Graphidaceae</taxon>
        <taxon>Gomphilloideae</taxon>
        <taxon>Gomphillus</taxon>
    </lineage>
</organism>
<dbReference type="InterPro" id="IPR056252">
    <property type="entry name" value="Alfy-like_Arm-like"/>
</dbReference>
<accession>A0A8H3EDJ3</accession>
<evidence type="ECO:0000256" key="3">
    <source>
        <dbReference type="ARBA" id="ARBA00054699"/>
    </source>
</evidence>
<dbReference type="SUPFAM" id="SSF50978">
    <property type="entry name" value="WD40 repeat-like"/>
    <property type="match status" value="1"/>
</dbReference>
<dbReference type="Gene3D" id="1.10.1540.10">
    <property type="entry name" value="BEACH domain"/>
    <property type="match status" value="1"/>
</dbReference>
<feature type="domain" description="BEACH" evidence="7">
    <location>
        <begin position="1930"/>
        <end position="2225"/>
    </location>
</feature>
<evidence type="ECO:0000256" key="5">
    <source>
        <dbReference type="PROSITE-ProRule" id="PRU00221"/>
    </source>
</evidence>
<dbReference type="PROSITE" id="PS00678">
    <property type="entry name" value="WD_REPEATS_1"/>
    <property type="match status" value="1"/>
</dbReference>
<dbReference type="EMBL" id="CAJPDQ010000002">
    <property type="protein sequence ID" value="CAF9905141.1"/>
    <property type="molecule type" value="Genomic_DNA"/>
</dbReference>
<dbReference type="PROSITE" id="PS50082">
    <property type="entry name" value="WD_REPEATS_2"/>
    <property type="match status" value="1"/>
</dbReference>
<dbReference type="PANTHER" id="PTHR46108">
    <property type="entry name" value="BLUE CHEESE"/>
    <property type="match status" value="1"/>
</dbReference>
<dbReference type="Gene3D" id="2.30.29.30">
    <property type="entry name" value="Pleckstrin-homology domain (PH domain)/Phosphotyrosine-binding domain (PTB)"/>
    <property type="match status" value="1"/>
</dbReference>
<dbReference type="InterPro" id="IPR019775">
    <property type="entry name" value="WD40_repeat_CS"/>
</dbReference>
<comment type="function">
    <text evidence="3">May be involved in protein sorting and cell wall formation.</text>
</comment>
<dbReference type="OrthoDB" id="26681at2759"/>
<feature type="domain" description="BEACH-type PH" evidence="8">
    <location>
        <begin position="1758"/>
        <end position="1891"/>
    </location>
</feature>
<dbReference type="PROSITE" id="PS50294">
    <property type="entry name" value="WD_REPEATS_REGION"/>
    <property type="match status" value="1"/>
</dbReference>
<evidence type="ECO:0000259" key="7">
    <source>
        <dbReference type="PROSITE" id="PS50197"/>
    </source>
</evidence>
<evidence type="ECO:0000256" key="6">
    <source>
        <dbReference type="SAM" id="MobiDB-lite"/>
    </source>
</evidence>
<dbReference type="Pfam" id="PF00400">
    <property type="entry name" value="WD40"/>
    <property type="match status" value="1"/>
</dbReference>
<dbReference type="PANTHER" id="PTHR46108:SF4">
    <property type="entry name" value="BLUE CHEESE"/>
    <property type="match status" value="1"/>
</dbReference>
<comment type="caution">
    <text evidence="9">The sequence shown here is derived from an EMBL/GenBank/DDBJ whole genome shotgun (WGS) entry which is preliminary data.</text>
</comment>
<evidence type="ECO:0000256" key="4">
    <source>
        <dbReference type="ARBA" id="ARBA00073334"/>
    </source>
</evidence>
<name>A0A8H3EDJ3_9LECA</name>
<dbReference type="Gene3D" id="2.130.10.10">
    <property type="entry name" value="YVTN repeat-like/Quinoprotein amine dehydrogenase"/>
    <property type="match status" value="1"/>
</dbReference>
<dbReference type="Pfam" id="PF23295">
    <property type="entry name" value="Arm_4"/>
    <property type="match status" value="1"/>
</dbReference>
<dbReference type="Proteomes" id="UP000664169">
    <property type="component" value="Unassembled WGS sequence"/>
</dbReference>
<dbReference type="InterPro" id="IPR013320">
    <property type="entry name" value="ConA-like_dom_sf"/>
</dbReference>
<dbReference type="Pfam" id="PF02138">
    <property type="entry name" value="Beach"/>
    <property type="match status" value="1"/>
</dbReference>
<dbReference type="InterPro" id="IPR011993">
    <property type="entry name" value="PH-like_dom_sf"/>
</dbReference>
<dbReference type="SMART" id="SM00320">
    <property type="entry name" value="WD40"/>
    <property type="match status" value="4"/>
</dbReference>
<keyword evidence="10" id="KW-1185">Reference proteome</keyword>
<dbReference type="InterPro" id="IPR000409">
    <property type="entry name" value="BEACH_dom"/>
</dbReference>
<dbReference type="Pfam" id="PF14844">
    <property type="entry name" value="PH_BEACH"/>
    <property type="match status" value="1"/>
</dbReference>
<dbReference type="InterPro" id="IPR015943">
    <property type="entry name" value="WD40/YVTN_repeat-like_dom_sf"/>
</dbReference>
<dbReference type="InterPro" id="IPR036372">
    <property type="entry name" value="BEACH_dom_sf"/>
</dbReference>
<keyword evidence="1 5" id="KW-0853">WD repeat</keyword>
<proteinExistence type="predicted"/>
<reference evidence="9" key="1">
    <citation type="submission" date="2021-03" db="EMBL/GenBank/DDBJ databases">
        <authorList>
            <person name="Tagirdzhanova G."/>
        </authorList>
    </citation>
    <scope>NUCLEOTIDE SEQUENCE</scope>
</reference>
<dbReference type="InterPro" id="IPR023362">
    <property type="entry name" value="PH-BEACH_dom"/>
</dbReference>
<dbReference type="CDD" id="cd06071">
    <property type="entry name" value="Beach"/>
    <property type="match status" value="1"/>
</dbReference>
<dbReference type="SMART" id="SM01026">
    <property type="entry name" value="Beach"/>
    <property type="match status" value="1"/>
</dbReference>
<dbReference type="InterPro" id="IPR051944">
    <property type="entry name" value="BEACH_domain_protein"/>
</dbReference>
<dbReference type="SUPFAM" id="SSF81837">
    <property type="entry name" value="BEACH domain"/>
    <property type="match status" value="1"/>
</dbReference>
<evidence type="ECO:0000259" key="8">
    <source>
        <dbReference type="PROSITE" id="PS51783"/>
    </source>
</evidence>
<dbReference type="SUPFAM" id="SSF50729">
    <property type="entry name" value="PH domain-like"/>
    <property type="match status" value="1"/>
</dbReference>
<evidence type="ECO:0000313" key="10">
    <source>
        <dbReference type="Proteomes" id="UP000664169"/>
    </source>
</evidence>
<dbReference type="InterPro" id="IPR036322">
    <property type="entry name" value="WD40_repeat_dom_sf"/>
</dbReference>
<evidence type="ECO:0000256" key="1">
    <source>
        <dbReference type="ARBA" id="ARBA00022574"/>
    </source>
</evidence>
<feature type="repeat" description="WD" evidence="5">
    <location>
        <begin position="2357"/>
        <end position="2398"/>
    </location>
</feature>
<feature type="region of interest" description="Disordered" evidence="6">
    <location>
        <begin position="1086"/>
        <end position="1105"/>
    </location>
</feature>
<evidence type="ECO:0000313" key="9">
    <source>
        <dbReference type="EMBL" id="CAF9905141.1"/>
    </source>
</evidence>
<evidence type="ECO:0000256" key="2">
    <source>
        <dbReference type="ARBA" id="ARBA00022737"/>
    </source>
</evidence>
<dbReference type="CDD" id="cd01201">
    <property type="entry name" value="PH_BEACH"/>
    <property type="match status" value="1"/>
</dbReference>
<dbReference type="FunFam" id="1.10.1540.10:FF:000001">
    <property type="entry name" value="neurobeachin isoform X1"/>
    <property type="match status" value="1"/>
</dbReference>
<dbReference type="PROSITE" id="PS51783">
    <property type="entry name" value="PH_BEACH"/>
    <property type="match status" value="1"/>
</dbReference>